<accession>A0A433Y110</accession>
<dbReference type="SUPFAM" id="SSF46785">
    <property type="entry name" value="Winged helix' DNA-binding domain"/>
    <property type="match status" value="1"/>
</dbReference>
<keyword evidence="6" id="KW-1185">Reference proteome</keyword>
<dbReference type="InterPro" id="IPR036390">
    <property type="entry name" value="WH_DNA-bd_sf"/>
</dbReference>
<dbReference type="InterPro" id="IPR036388">
    <property type="entry name" value="WH-like_DNA-bd_sf"/>
</dbReference>
<evidence type="ECO:0000259" key="4">
    <source>
        <dbReference type="PROSITE" id="PS50995"/>
    </source>
</evidence>
<keyword evidence="3" id="KW-0804">Transcription</keyword>
<evidence type="ECO:0000256" key="1">
    <source>
        <dbReference type="ARBA" id="ARBA00023015"/>
    </source>
</evidence>
<evidence type="ECO:0000256" key="3">
    <source>
        <dbReference type="ARBA" id="ARBA00023163"/>
    </source>
</evidence>
<comment type="caution">
    <text evidence="5">The sequence shown here is derived from an EMBL/GenBank/DDBJ whole genome shotgun (WGS) entry which is preliminary data.</text>
</comment>
<keyword evidence="1" id="KW-0805">Transcription regulation</keyword>
<dbReference type="PROSITE" id="PS50995">
    <property type="entry name" value="HTH_MARR_2"/>
    <property type="match status" value="1"/>
</dbReference>
<dbReference type="SMART" id="SM00347">
    <property type="entry name" value="HTH_MARR"/>
    <property type="match status" value="1"/>
</dbReference>
<dbReference type="GO" id="GO:0003700">
    <property type="term" value="F:DNA-binding transcription factor activity"/>
    <property type="evidence" value="ECO:0007669"/>
    <property type="project" value="InterPro"/>
</dbReference>
<dbReference type="GO" id="GO:0003677">
    <property type="term" value="F:DNA binding"/>
    <property type="evidence" value="ECO:0007669"/>
    <property type="project" value="UniProtKB-KW"/>
</dbReference>
<proteinExistence type="predicted"/>
<dbReference type="Proteomes" id="UP000279446">
    <property type="component" value="Unassembled WGS sequence"/>
</dbReference>
<evidence type="ECO:0000313" key="6">
    <source>
        <dbReference type="Proteomes" id="UP000279446"/>
    </source>
</evidence>
<name>A0A433Y110_9BACL</name>
<gene>
    <name evidence="5" type="ORF">EJP82_24120</name>
</gene>
<dbReference type="PRINTS" id="PR00598">
    <property type="entry name" value="HTHMARR"/>
</dbReference>
<keyword evidence="2" id="KW-0238">DNA-binding</keyword>
<dbReference type="InterPro" id="IPR000835">
    <property type="entry name" value="HTH_MarR-typ"/>
</dbReference>
<dbReference type="AlphaFoldDB" id="A0A433Y110"/>
<sequence>MFNIDTCVAYITSNSSKLITGTFEQLLNKKGITRVQWIALYYLGLQSEINQKELADKMHIKESSAARLIDRMEREQLVIRERSKQDRRIIKLILTDKGMQYRQELLPEGQKFNDLVSKDITEEEMQTLLRVLSKMVTNVEAYPLE</sequence>
<dbReference type="PANTHER" id="PTHR42756:SF1">
    <property type="entry name" value="TRANSCRIPTIONAL REPRESSOR OF EMRAB OPERON"/>
    <property type="match status" value="1"/>
</dbReference>
<dbReference type="Gene3D" id="1.10.10.10">
    <property type="entry name" value="Winged helix-like DNA-binding domain superfamily/Winged helix DNA-binding domain"/>
    <property type="match status" value="1"/>
</dbReference>
<organism evidence="5 6">
    <name type="scientific">Paenibacillus anaericanus</name>
    <dbReference type="NCBI Taxonomy" id="170367"/>
    <lineage>
        <taxon>Bacteria</taxon>
        <taxon>Bacillati</taxon>
        <taxon>Bacillota</taxon>
        <taxon>Bacilli</taxon>
        <taxon>Bacillales</taxon>
        <taxon>Paenibacillaceae</taxon>
        <taxon>Paenibacillus</taxon>
    </lineage>
</organism>
<reference evidence="5 6" key="1">
    <citation type="submission" date="2018-12" db="EMBL/GenBank/DDBJ databases">
        <authorList>
            <person name="Sun L."/>
            <person name="Chen Z."/>
        </authorList>
    </citation>
    <scope>NUCLEOTIDE SEQUENCE [LARGE SCALE GENOMIC DNA]</scope>
    <source>
        <strain evidence="5 6">DSM 15890</strain>
    </source>
</reference>
<feature type="domain" description="HTH marR-type" evidence="4">
    <location>
        <begin position="1"/>
        <end position="137"/>
    </location>
</feature>
<dbReference type="PANTHER" id="PTHR42756">
    <property type="entry name" value="TRANSCRIPTIONAL REGULATOR, MARR"/>
    <property type="match status" value="1"/>
</dbReference>
<dbReference type="OrthoDB" id="2288024at2"/>
<evidence type="ECO:0000313" key="5">
    <source>
        <dbReference type="EMBL" id="RUT41359.1"/>
    </source>
</evidence>
<protein>
    <submittedName>
        <fullName evidence="5">MarR family transcriptional regulator</fullName>
    </submittedName>
</protein>
<dbReference type="Pfam" id="PF01047">
    <property type="entry name" value="MarR"/>
    <property type="match status" value="1"/>
</dbReference>
<dbReference type="EMBL" id="RZNY01000032">
    <property type="protein sequence ID" value="RUT41359.1"/>
    <property type="molecule type" value="Genomic_DNA"/>
</dbReference>
<evidence type="ECO:0000256" key="2">
    <source>
        <dbReference type="ARBA" id="ARBA00023125"/>
    </source>
</evidence>